<feature type="domain" description="Methyltransferase type 11" evidence="1">
    <location>
        <begin position="40"/>
        <end position="135"/>
    </location>
</feature>
<keyword evidence="3" id="KW-1185">Reference proteome</keyword>
<dbReference type="Gene3D" id="3.40.50.150">
    <property type="entry name" value="Vaccinia Virus protein VP39"/>
    <property type="match status" value="1"/>
</dbReference>
<dbReference type="SUPFAM" id="SSF53335">
    <property type="entry name" value="S-adenosyl-L-methionine-dependent methyltransferases"/>
    <property type="match status" value="1"/>
</dbReference>
<organism evidence="2 3">
    <name type="scientific">[Mycobacterium] vasticus</name>
    <dbReference type="NCBI Taxonomy" id="2875777"/>
    <lineage>
        <taxon>Bacteria</taxon>
        <taxon>Bacillati</taxon>
        <taxon>Actinomycetota</taxon>
        <taxon>Actinomycetes</taxon>
        <taxon>Mycobacteriales</taxon>
        <taxon>Mycobacteriaceae</taxon>
        <taxon>Mycolicibacter</taxon>
    </lineage>
</organism>
<proteinExistence type="predicted"/>
<gene>
    <name evidence="2" type="ORF">K5L39_02270</name>
</gene>
<protein>
    <submittedName>
        <fullName evidence="2">Class I SAM-dependent methyltransferase</fullName>
    </submittedName>
</protein>
<evidence type="ECO:0000313" key="3">
    <source>
        <dbReference type="Proteomes" id="UP001299283"/>
    </source>
</evidence>
<keyword evidence="2" id="KW-0489">Methyltransferase</keyword>
<dbReference type="PANTHER" id="PTHR45036">
    <property type="entry name" value="METHYLTRANSFERASE LIKE 7B"/>
    <property type="match status" value="1"/>
</dbReference>
<evidence type="ECO:0000259" key="1">
    <source>
        <dbReference type="Pfam" id="PF08241"/>
    </source>
</evidence>
<dbReference type="RefSeq" id="WP_225397095.1">
    <property type="nucleotide sequence ID" value="NZ_JAYJJQ010000002.1"/>
</dbReference>
<dbReference type="InterPro" id="IPR029063">
    <property type="entry name" value="SAM-dependent_MTases_sf"/>
</dbReference>
<evidence type="ECO:0000313" key="2">
    <source>
        <dbReference type="EMBL" id="MEB3068000.1"/>
    </source>
</evidence>
<dbReference type="InterPro" id="IPR052356">
    <property type="entry name" value="Thiol_S-MT"/>
</dbReference>
<dbReference type="GO" id="GO:0032259">
    <property type="term" value="P:methylation"/>
    <property type="evidence" value="ECO:0007669"/>
    <property type="project" value="UniProtKB-KW"/>
</dbReference>
<dbReference type="PANTHER" id="PTHR45036:SF1">
    <property type="entry name" value="METHYLTRANSFERASE LIKE 7A"/>
    <property type="match status" value="1"/>
</dbReference>
<name>A0ABU5YST7_9MYCO</name>
<dbReference type="InterPro" id="IPR013216">
    <property type="entry name" value="Methyltransf_11"/>
</dbReference>
<sequence length="229" mass="25132">MSRRNPLFPYVYRLGMPFFDRLFYRRYRREAMSHTAGRLLMIGVGPGADLMFLPAAVTTVAAVEPEPAMRRMAAAAARRRGIELEIVDGGGESIPFPDNSFDSAHVGLVLCSVDDVDATLGEVRRVLAPGGRLVVLEHVRGDGAMGRFQDLIARPWAWLASGCRPNRRTLDAIAAAGFDTTGLRSIRRTPVPPPCTPQLQGFATVRCGEPSGRCERALDNVDRSESRHE</sequence>
<accession>A0ABU5YST7</accession>
<dbReference type="Proteomes" id="UP001299283">
    <property type="component" value="Unassembled WGS sequence"/>
</dbReference>
<comment type="caution">
    <text evidence="2">The sequence shown here is derived from an EMBL/GenBank/DDBJ whole genome shotgun (WGS) entry which is preliminary data.</text>
</comment>
<dbReference type="Pfam" id="PF08241">
    <property type="entry name" value="Methyltransf_11"/>
    <property type="match status" value="1"/>
</dbReference>
<dbReference type="EMBL" id="JAYJJQ010000002">
    <property type="protein sequence ID" value="MEB3068000.1"/>
    <property type="molecule type" value="Genomic_DNA"/>
</dbReference>
<dbReference type="GO" id="GO:0008168">
    <property type="term" value="F:methyltransferase activity"/>
    <property type="evidence" value="ECO:0007669"/>
    <property type="project" value="UniProtKB-KW"/>
</dbReference>
<reference evidence="2 3" key="1">
    <citation type="submission" date="2023-12" db="EMBL/GenBank/DDBJ databases">
        <title>Description of new species of Mycobacterium terrae complex isolated from sewage at the Sao Paulo Zoological Park Foundation in Brazil.</title>
        <authorList>
            <person name="Romagnoli C.L."/>
            <person name="Conceicao E.C."/>
            <person name="Machado E."/>
            <person name="Barreto L.B.P.F."/>
            <person name="Sharma A."/>
            <person name="Silva N.M."/>
            <person name="Marques L.E."/>
            <person name="Juliana M.A."/>
            <person name="Lourenco M.C.S."/>
            <person name="Digiampietri L.A."/>
            <person name="Suffys P.N."/>
            <person name="Viana-Niero C."/>
        </authorList>
    </citation>
    <scope>NUCLEOTIDE SEQUENCE [LARGE SCALE GENOMIC DNA]</scope>
    <source>
        <strain evidence="2 3">MYC017</strain>
    </source>
</reference>
<keyword evidence="2" id="KW-0808">Transferase</keyword>
<dbReference type="CDD" id="cd02440">
    <property type="entry name" value="AdoMet_MTases"/>
    <property type="match status" value="1"/>
</dbReference>